<dbReference type="PANTHER" id="PTHR21301:SF12">
    <property type="match status" value="1"/>
</dbReference>
<evidence type="ECO:0008006" key="3">
    <source>
        <dbReference type="Google" id="ProtNLM"/>
    </source>
</evidence>
<reference evidence="2" key="1">
    <citation type="journal article" date="2016" name="Nature">
        <title>Genome evolution in the allotetraploid frog Xenopus laevis.</title>
        <authorList>
            <person name="Session A.M."/>
            <person name="Uno Y."/>
            <person name="Kwon T."/>
            <person name="Chapman J.A."/>
            <person name="Toyoda A."/>
            <person name="Takahashi S."/>
            <person name="Fukui A."/>
            <person name="Hikosaka A."/>
            <person name="Suzuki A."/>
            <person name="Kondo M."/>
            <person name="van Heeringen S.J."/>
            <person name="Quigley I."/>
            <person name="Heinz S."/>
            <person name="Ogino H."/>
            <person name="Ochi H."/>
            <person name="Hellsten U."/>
            <person name="Lyons J.B."/>
            <person name="Simakov O."/>
            <person name="Putnam N."/>
            <person name="Stites J."/>
            <person name="Kuroki Y."/>
            <person name="Tanaka T."/>
            <person name="Michiue T."/>
            <person name="Watanabe M."/>
            <person name="Bogdanovic O."/>
            <person name="Lister R."/>
            <person name="Georgiou G."/>
            <person name="Paranjpe S.S."/>
            <person name="van Kruijsbergen I."/>
            <person name="Shu S."/>
            <person name="Carlson J."/>
            <person name="Kinoshita T."/>
            <person name="Ohta Y."/>
            <person name="Mawaribuchi S."/>
            <person name="Jenkins J."/>
            <person name="Grimwood J."/>
            <person name="Schmutz J."/>
            <person name="Mitros T."/>
            <person name="Mozaffari S.V."/>
            <person name="Suzuki Y."/>
            <person name="Haramoto Y."/>
            <person name="Yamamoto T.S."/>
            <person name="Takagi C."/>
            <person name="Heald R."/>
            <person name="Miller K."/>
            <person name="Haudenschild C."/>
            <person name="Kitzman J."/>
            <person name="Nakayama T."/>
            <person name="Izutsu Y."/>
            <person name="Robert J."/>
            <person name="Fortriede J."/>
            <person name="Burns K."/>
            <person name="Lotay V."/>
            <person name="Karimi K."/>
            <person name="Yasuoka Y."/>
            <person name="Dichmann D.S."/>
            <person name="Flajnik M.F."/>
            <person name="Houston D.W."/>
            <person name="Shendure J."/>
            <person name="DuPasquier L."/>
            <person name="Vize P.D."/>
            <person name="Zorn A.M."/>
            <person name="Ito M."/>
            <person name="Marcotte E.M."/>
            <person name="Wallingford J.B."/>
            <person name="Ito Y."/>
            <person name="Asashima M."/>
            <person name="Ueno N."/>
            <person name="Matsuda Y."/>
            <person name="Veenstra G.J."/>
            <person name="Fujiyama A."/>
            <person name="Harland R.M."/>
            <person name="Taira M."/>
            <person name="Rokhsar D.S."/>
        </authorList>
    </citation>
    <scope>NUCLEOTIDE SEQUENCE [LARGE SCALE GENOMIC DNA]</scope>
    <source>
        <strain evidence="2">J</strain>
    </source>
</reference>
<evidence type="ECO:0000313" key="2">
    <source>
        <dbReference type="Proteomes" id="UP000694892"/>
    </source>
</evidence>
<evidence type="ECO:0000313" key="1">
    <source>
        <dbReference type="EMBL" id="OCT98530.1"/>
    </source>
</evidence>
<organism evidence="1 2">
    <name type="scientific">Xenopus laevis</name>
    <name type="common">African clawed frog</name>
    <dbReference type="NCBI Taxonomy" id="8355"/>
    <lineage>
        <taxon>Eukaryota</taxon>
        <taxon>Metazoa</taxon>
        <taxon>Chordata</taxon>
        <taxon>Craniata</taxon>
        <taxon>Vertebrata</taxon>
        <taxon>Euteleostomi</taxon>
        <taxon>Amphibia</taxon>
        <taxon>Batrachia</taxon>
        <taxon>Anura</taxon>
        <taxon>Pipoidea</taxon>
        <taxon>Pipidae</taxon>
        <taxon>Xenopodinae</taxon>
        <taxon>Xenopus</taxon>
        <taxon>Xenopus</taxon>
    </lineage>
</organism>
<dbReference type="CDD" id="cd10442">
    <property type="entry name" value="GIY-YIG_PLEs"/>
    <property type="match status" value="1"/>
</dbReference>
<dbReference type="AlphaFoldDB" id="A0A974DW25"/>
<sequence>MYVLKCPCGMLYVGKTIRTVNTLIKEHKRTIRNFEPNTYTDTSVSRNFLKAKHHVSQLKWKVLEMVNRPPRGGDWGKLLLQREARWIGILECTKPKGMNDHNSFKCFL</sequence>
<name>A0A974DW25_XENLA</name>
<accession>A0A974DW25</accession>
<dbReference type="EMBL" id="CM004467">
    <property type="protein sequence ID" value="OCT98530.1"/>
    <property type="molecule type" value="Genomic_DNA"/>
</dbReference>
<gene>
    <name evidence="1" type="ORF">XELAEV_18010766mg</name>
</gene>
<dbReference type="PANTHER" id="PTHR21301">
    <property type="entry name" value="REVERSE TRANSCRIPTASE"/>
    <property type="match status" value="1"/>
</dbReference>
<protein>
    <recommendedName>
        <fullName evidence="3">GIY-YIG domain-containing protein</fullName>
    </recommendedName>
</protein>
<dbReference type="Proteomes" id="UP000694892">
    <property type="component" value="Chromosome 1S"/>
</dbReference>
<proteinExistence type="predicted"/>